<dbReference type="EMBL" id="BOPF01000055">
    <property type="protein sequence ID" value="GIJ51816.1"/>
    <property type="molecule type" value="Genomic_DNA"/>
</dbReference>
<dbReference type="AlphaFoldDB" id="A0A8J3YY42"/>
<evidence type="ECO:0000256" key="3">
    <source>
        <dbReference type="SAM" id="SignalP"/>
    </source>
</evidence>
<feature type="transmembrane region" description="Helical" evidence="2">
    <location>
        <begin position="187"/>
        <end position="205"/>
    </location>
</feature>
<feature type="signal peptide" evidence="3">
    <location>
        <begin position="1"/>
        <end position="28"/>
    </location>
</feature>
<evidence type="ECO:0000313" key="5">
    <source>
        <dbReference type="Proteomes" id="UP000619260"/>
    </source>
</evidence>
<keyword evidence="3" id="KW-0732">Signal</keyword>
<evidence type="ECO:0008006" key="6">
    <source>
        <dbReference type="Google" id="ProtNLM"/>
    </source>
</evidence>
<sequence length="623" mass="67646">MKRLAASAMVVFVAATMTLFGGTLPASADVGVPERGPGGPVQAPANPCSVEEWQNPANWTRCVDGLTKVDDPTECLNAPTPNTPDSGMAGWFATKPEGDQKDGVTSRYEQYAYAGYNYTTYDIDCVPTTMHPDYVFQNTVANGEMLVATSIVGASNAIRERAWAPKSMWGWADPLVDQATKAAYRKVFTVFGAITLAILGLYLLWRSRQSDMNATMTTVGWAIVVMVGVTAVASWPTWSANSADSVLVSSLNVVHSAVGPPAQDMDPCVALNPAACKDNRPPAVRASGTVVDGMVYRNWLRGMLGSADTETARKYGPILYSAKAYSWTEADNINNDPSADNALRNVYIQQKRDQWMRVAAQIKAEDPDAYEHLQGKRGMDRIGAGFIAILAALFFAFFDLTASILVLLGFVIFRWAVIAAPILGTVGILRPASAGIRRLVNMVIAAVFNIVIFGAGSAVYLFAVTLVLGTDLPGWLQVVLILLTGVVGWLLLRPYRRVTQLSGKDPSRTLSMLFFRDQQRRAGDDAEQDGRTTELAALARARLAIETRLRPETRTEDTAVRPVADPAGPEKNAQLRAPVRATTGQAQWTTPNDDGPTNYAIYRPSSREAAMPTPRPETESMRR</sequence>
<evidence type="ECO:0000256" key="1">
    <source>
        <dbReference type="SAM" id="MobiDB-lite"/>
    </source>
</evidence>
<dbReference type="RefSeq" id="WP_203905211.1">
    <property type="nucleotide sequence ID" value="NZ_BOPF01000055.1"/>
</dbReference>
<feature type="transmembrane region" description="Helical" evidence="2">
    <location>
        <begin position="474"/>
        <end position="492"/>
    </location>
</feature>
<dbReference type="Proteomes" id="UP000619260">
    <property type="component" value="Unassembled WGS sequence"/>
</dbReference>
<proteinExistence type="predicted"/>
<feature type="transmembrane region" description="Helical" evidence="2">
    <location>
        <begin position="441"/>
        <end position="468"/>
    </location>
</feature>
<feature type="compositionally biased region" description="Polar residues" evidence="1">
    <location>
        <begin position="582"/>
        <end position="592"/>
    </location>
</feature>
<feature type="transmembrane region" description="Helical" evidence="2">
    <location>
        <begin position="404"/>
        <end position="429"/>
    </location>
</feature>
<comment type="caution">
    <text evidence="4">The sequence shown here is derived from an EMBL/GenBank/DDBJ whole genome shotgun (WGS) entry which is preliminary data.</text>
</comment>
<name>A0A8J3YY42_9ACTN</name>
<keyword evidence="2" id="KW-1133">Transmembrane helix</keyword>
<protein>
    <recommendedName>
        <fullName evidence="6">MFS transporter</fullName>
    </recommendedName>
</protein>
<evidence type="ECO:0000256" key="2">
    <source>
        <dbReference type="SAM" id="Phobius"/>
    </source>
</evidence>
<feature type="chain" id="PRO_5035185731" description="MFS transporter" evidence="3">
    <location>
        <begin position="29"/>
        <end position="623"/>
    </location>
</feature>
<feature type="compositionally biased region" description="Basic and acidic residues" evidence="1">
    <location>
        <begin position="549"/>
        <end position="559"/>
    </location>
</feature>
<keyword evidence="2" id="KW-0812">Transmembrane</keyword>
<gene>
    <name evidence="4" type="ORF">Val02_87020</name>
</gene>
<organism evidence="4 5">
    <name type="scientific">Virgisporangium aliadipatigenens</name>
    <dbReference type="NCBI Taxonomy" id="741659"/>
    <lineage>
        <taxon>Bacteria</taxon>
        <taxon>Bacillati</taxon>
        <taxon>Actinomycetota</taxon>
        <taxon>Actinomycetes</taxon>
        <taxon>Micromonosporales</taxon>
        <taxon>Micromonosporaceae</taxon>
        <taxon>Virgisporangium</taxon>
    </lineage>
</organism>
<evidence type="ECO:0000313" key="4">
    <source>
        <dbReference type="EMBL" id="GIJ51816.1"/>
    </source>
</evidence>
<keyword evidence="5" id="KW-1185">Reference proteome</keyword>
<reference evidence="4" key="1">
    <citation type="submission" date="2021-01" db="EMBL/GenBank/DDBJ databases">
        <title>Whole genome shotgun sequence of Virgisporangium aliadipatigenens NBRC 105644.</title>
        <authorList>
            <person name="Komaki H."/>
            <person name="Tamura T."/>
        </authorList>
    </citation>
    <scope>NUCLEOTIDE SEQUENCE</scope>
    <source>
        <strain evidence="4">NBRC 105644</strain>
    </source>
</reference>
<accession>A0A8J3YY42</accession>
<feature type="transmembrane region" description="Helical" evidence="2">
    <location>
        <begin position="382"/>
        <end position="398"/>
    </location>
</feature>
<feature type="region of interest" description="Disordered" evidence="1">
    <location>
        <begin position="549"/>
        <end position="623"/>
    </location>
</feature>
<keyword evidence="2" id="KW-0472">Membrane</keyword>